<accession>B9REV3</accession>
<protein>
    <submittedName>
        <fullName evidence="2">Uncharacterized protein</fullName>
    </submittedName>
</protein>
<feature type="region of interest" description="Disordered" evidence="1">
    <location>
        <begin position="78"/>
        <end position="170"/>
    </location>
</feature>
<feature type="compositionally biased region" description="Basic and acidic residues" evidence="1">
    <location>
        <begin position="107"/>
        <end position="127"/>
    </location>
</feature>
<dbReference type="AlphaFoldDB" id="B9REV3"/>
<reference evidence="3" key="1">
    <citation type="journal article" date="2010" name="Nat. Biotechnol.">
        <title>Draft genome sequence of the oilseed species Ricinus communis.</title>
        <authorList>
            <person name="Chan A.P."/>
            <person name="Crabtree J."/>
            <person name="Zhao Q."/>
            <person name="Lorenzi H."/>
            <person name="Orvis J."/>
            <person name="Puiu D."/>
            <person name="Melake-Berhan A."/>
            <person name="Jones K.M."/>
            <person name="Redman J."/>
            <person name="Chen G."/>
            <person name="Cahoon E.B."/>
            <person name="Gedil M."/>
            <person name="Stanke M."/>
            <person name="Haas B.J."/>
            <person name="Wortman J.R."/>
            <person name="Fraser-Liggett C.M."/>
            <person name="Ravel J."/>
            <person name="Rabinowicz P.D."/>
        </authorList>
    </citation>
    <scope>NUCLEOTIDE SEQUENCE [LARGE SCALE GENOMIC DNA]</scope>
    <source>
        <strain evidence="3">cv. Hale</strain>
    </source>
</reference>
<gene>
    <name evidence="2" type="ORF">RCOM_1429070</name>
</gene>
<proteinExistence type="predicted"/>
<sequence length="316" mass="35314">MAEYDFPYTDSSVYNASGPDDWSSTSYILDHVCRPVIIDAEGRKRPIVSYGPQQNSDIYVTRTETIVKEHFLSPFASEHKHTPYTSPEGYGYAEERWQKPSGPVNSRLEKTDESHTRVQTEASKPRFDPFSQANWRKTTTSPGFSGNTGGQSSEFNDLSNHDWQKSGGNAYQNDNFDDYFSKHSSAMEPSMVTHGGWGRPNHNTRNAYRETVGIRESTPTEPAMITHGRWVRPSPKTWASPPDYILSKPTNDINTAVGIMKEAAKPSFSPAPNSKPTNDISRRALEILEEAVKRPCCLLAQTPGLLNLALQKPLTA</sequence>
<evidence type="ECO:0000313" key="3">
    <source>
        <dbReference type="Proteomes" id="UP000008311"/>
    </source>
</evidence>
<feature type="compositionally biased region" description="Polar residues" evidence="1">
    <location>
        <begin position="131"/>
        <end position="158"/>
    </location>
</feature>
<dbReference type="eggNOG" id="ENOG502S58X">
    <property type="taxonomic scope" value="Eukaryota"/>
</dbReference>
<dbReference type="InParanoid" id="B9REV3"/>
<dbReference type="Proteomes" id="UP000008311">
    <property type="component" value="Unassembled WGS sequence"/>
</dbReference>
<keyword evidence="3" id="KW-1185">Reference proteome</keyword>
<evidence type="ECO:0000256" key="1">
    <source>
        <dbReference type="SAM" id="MobiDB-lite"/>
    </source>
</evidence>
<organism evidence="2 3">
    <name type="scientific">Ricinus communis</name>
    <name type="common">Castor bean</name>
    <dbReference type="NCBI Taxonomy" id="3988"/>
    <lineage>
        <taxon>Eukaryota</taxon>
        <taxon>Viridiplantae</taxon>
        <taxon>Streptophyta</taxon>
        <taxon>Embryophyta</taxon>
        <taxon>Tracheophyta</taxon>
        <taxon>Spermatophyta</taxon>
        <taxon>Magnoliopsida</taxon>
        <taxon>eudicotyledons</taxon>
        <taxon>Gunneridae</taxon>
        <taxon>Pentapetalae</taxon>
        <taxon>rosids</taxon>
        <taxon>fabids</taxon>
        <taxon>Malpighiales</taxon>
        <taxon>Euphorbiaceae</taxon>
        <taxon>Acalyphoideae</taxon>
        <taxon>Acalypheae</taxon>
        <taxon>Ricinus</taxon>
    </lineage>
</organism>
<evidence type="ECO:0000313" key="2">
    <source>
        <dbReference type="EMBL" id="EEF49724.1"/>
    </source>
</evidence>
<dbReference type="EMBL" id="EQ973777">
    <property type="protein sequence ID" value="EEF49724.1"/>
    <property type="molecule type" value="Genomic_DNA"/>
</dbReference>
<name>B9REV3_RICCO</name>